<name>A0A3B3YCZ0_9TELE</name>
<dbReference type="PANTHER" id="PTHR15551:SF4">
    <property type="entry name" value="LIM AND CALPONIN HOMOLOGY DOMAINS-CONTAINING PROTEIN 1 ISOFORM X1"/>
    <property type="match status" value="1"/>
</dbReference>
<evidence type="ECO:0000313" key="3">
    <source>
        <dbReference type="Proteomes" id="UP000261480"/>
    </source>
</evidence>
<dbReference type="SUPFAM" id="SSF47576">
    <property type="entry name" value="Calponin-homology domain, CH-domain"/>
    <property type="match status" value="1"/>
</dbReference>
<dbReference type="GO" id="GO:0032034">
    <property type="term" value="F:myosin II head/neck binding"/>
    <property type="evidence" value="ECO:0007669"/>
    <property type="project" value="TreeGrafter"/>
</dbReference>
<dbReference type="GO" id="GO:0051496">
    <property type="term" value="P:positive regulation of stress fiber assembly"/>
    <property type="evidence" value="ECO:0007669"/>
    <property type="project" value="TreeGrafter"/>
</dbReference>
<dbReference type="GO" id="GO:0001725">
    <property type="term" value="C:stress fiber"/>
    <property type="evidence" value="ECO:0007669"/>
    <property type="project" value="TreeGrafter"/>
</dbReference>
<organism evidence="2 3">
    <name type="scientific">Poecilia mexicana</name>
    <dbReference type="NCBI Taxonomy" id="48701"/>
    <lineage>
        <taxon>Eukaryota</taxon>
        <taxon>Metazoa</taxon>
        <taxon>Chordata</taxon>
        <taxon>Craniata</taxon>
        <taxon>Vertebrata</taxon>
        <taxon>Euteleostomi</taxon>
        <taxon>Actinopterygii</taxon>
        <taxon>Neopterygii</taxon>
        <taxon>Teleostei</taxon>
        <taxon>Neoteleostei</taxon>
        <taxon>Acanthomorphata</taxon>
        <taxon>Ovalentaria</taxon>
        <taxon>Atherinomorphae</taxon>
        <taxon>Cyprinodontiformes</taxon>
        <taxon>Poeciliidae</taxon>
        <taxon>Poeciliinae</taxon>
        <taxon>Poecilia</taxon>
    </lineage>
</organism>
<dbReference type="InterPro" id="IPR036872">
    <property type="entry name" value="CH_dom_sf"/>
</dbReference>
<dbReference type="Gene3D" id="1.10.418.10">
    <property type="entry name" value="Calponin-like domain"/>
    <property type="match status" value="1"/>
</dbReference>
<feature type="domain" description="Calponin-homology (CH)" evidence="1">
    <location>
        <begin position="12"/>
        <end position="112"/>
    </location>
</feature>
<reference evidence="2" key="1">
    <citation type="submission" date="2025-08" db="UniProtKB">
        <authorList>
            <consortium name="Ensembl"/>
        </authorList>
    </citation>
    <scope>IDENTIFICATION</scope>
</reference>
<dbReference type="GO" id="GO:0051893">
    <property type="term" value="P:regulation of focal adhesion assembly"/>
    <property type="evidence" value="ECO:0007669"/>
    <property type="project" value="TreeGrafter"/>
</dbReference>
<dbReference type="Pfam" id="PF00307">
    <property type="entry name" value="CH"/>
    <property type="match status" value="1"/>
</dbReference>
<dbReference type="PROSITE" id="PS50021">
    <property type="entry name" value="CH"/>
    <property type="match status" value="1"/>
</dbReference>
<dbReference type="Proteomes" id="UP000261480">
    <property type="component" value="Unplaced"/>
</dbReference>
<protein>
    <recommendedName>
        <fullName evidence="1">Calponin-homology (CH) domain-containing protein</fullName>
    </recommendedName>
</protein>
<dbReference type="InterPro" id="IPR001715">
    <property type="entry name" value="CH_dom"/>
</dbReference>
<evidence type="ECO:0000259" key="1">
    <source>
        <dbReference type="PROSITE" id="PS50021"/>
    </source>
</evidence>
<dbReference type="STRING" id="48701.ENSPMEP00000024935"/>
<dbReference type="PANTHER" id="PTHR15551">
    <property type="entry name" value="LIM DOMAIN ONLY 7"/>
    <property type="match status" value="1"/>
</dbReference>
<dbReference type="AlphaFoldDB" id="A0A3B3YCZ0"/>
<reference evidence="2" key="2">
    <citation type="submission" date="2025-09" db="UniProtKB">
        <authorList>
            <consortium name="Ensembl"/>
        </authorList>
    </citation>
    <scope>IDENTIFICATION</scope>
</reference>
<dbReference type="Ensembl" id="ENSPMET00000006341.1">
    <property type="protein sequence ID" value="ENSPMEP00000024935.1"/>
    <property type="gene ID" value="ENSPMEG00000007598.1"/>
</dbReference>
<evidence type="ECO:0000313" key="2">
    <source>
        <dbReference type="Ensembl" id="ENSPMEP00000024935.1"/>
    </source>
</evidence>
<keyword evidence="3" id="KW-1185">Reference proteome</keyword>
<proteinExistence type="predicted"/>
<sequence length="151" mass="16706">EEQQQEKMCSSELEFSEVIEQSAATGKSFGDKDFRSALENGILLCDAIKPGLVKKINRLPTPIAGLDNLSVFLRGCEELGLKGSQLFDPGDLQDTSIRANLKYITNSLGFFFKPASGCPSYTGPNLNLKEFEGLLSNFQLLKLRNFLVFSF</sequence>
<accession>A0A3B3YCZ0</accession>